<reference evidence="2 3" key="1">
    <citation type="submission" date="2019-09" db="EMBL/GenBank/DDBJ databases">
        <title>Draft genome sequencing and comparative genomics of hatchery-associated Vibrios.</title>
        <authorList>
            <person name="Kehlet-Delgado H."/>
            <person name="Mueller R.S."/>
        </authorList>
    </citation>
    <scope>NUCLEOTIDE SEQUENCE [LARGE SCALE GENOMIC DNA]</scope>
    <source>
        <strain evidence="2 3">09-121-3</strain>
    </source>
</reference>
<dbReference type="Gene3D" id="3.40.50.620">
    <property type="entry name" value="HUPs"/>
    <property type="match status" value="1"/>
</dbReference>
<dbReference type="Pfam" id="PF01507">
    <property type="entry name" value="PAPS_reduct"/>
    <property type="match status" value="1"/>
</dbReference>
<protein>
    <submittedName>
        <fullName evidence="2">Phosphoadenosine phosphosulfate reductase family protein</fullName>
    </submittedName>
</protein>
<evidence type="ECO:0000313" key="2">
    <source>
        <dbReference type="EMBL" id="NOJ25339.1"/>
    </source>
</evidence>
<dbReference type="Proteomes" id="UP000576645">
    <property type="component" value="Unassembled WGS sequence"/>
</dbReference>
<sequence>MSTAKKLIHAVQFSGGRTSGYMVHLMERARREFGWDVRYIFCDTGVEAPQTYVFIRNVVKFWNIDLTILRAKVNPQLGVGNGYEIFEPKDLMNSSVMPPFQPFFDMIKKYGTPNIGGPYCSERMKKDVADKYCKEHFGKDGYISWLGIRGDELQRLKPKSGIKYLADLVPMVHKEDVNEWWSHQEFDLNLDESEGNCLFCFKKSTPKIALAIKRNPHFLQMWQYYIGSSEVREKDGYDKNIMYRGHLSLNGIAELYSDSSEDQIKSTMRRAKRYEAGACTESCEGFKLHGEEINFDVVETELYRQFQVQLKQTQLAFA</sequence>
<accession>A0AAP6ZNR9</accession>
<organism evidence="2 3">
    <name type="scientific">Vibrio coralliilyticus</name>
    <dbReference type="NCBI Taxonomy" id="190893"/>
    <lineage>
        <taxon>Bacteria</taxon>
        <taxon>Pseudomonadati</taxon>
        <taxon>Pseudomonadota</taxon>
        <taxon>Gammaproteobacteria</taxon>
        <taxon>Vibrionales</taxon>
        <taxon>Vibrionaceae</taxon>
        <taxon>Vibrio</taxon>
    </lineage>
</organism>
<dbReference type="InterPro" id="IPR002500">
    <property type="entry name" value="PAPS_reduct_dom"/>
</dbReference>
<evidence type="ECO:0000313" key="3">
    <source>
        <dbReference type="Proteomes" id="UP000576645"/>
    </source>
</evidence>
<evidence type="ECO:0000259" key="1">
    <source>
        <dbReference type="Pfam" id="PF01507"/>
    </source>
</evidence>
<dbReference type="GO" id="GO:0003824">
    <property type="term" value="F:catalytic activity"/>
    <property type="evidence" value="ECO:0007669"/>
    <property type="project" value="InterPro"/>
</dbReference>
<dbReference type="EMBL" id="VTXP01000015">
    <property type="protein sequence ID" value="NOJ25339.1"/>
    <property type="molecule type" value="Genomic_DNA"/>
</dbReference>
<dbReference type="AlphaFoldDB" id="A0AAP6ZNR9"/>
<dbReference type="RefSeq" id="WP_171353837.1">
    <property type="nucleotide sequence ID" value="NZ_VTXP01000015.1"/>
</dbReference>
<name>A0AAP6ZNR9_9VIBR</name>
<gene>
    <name evidence="2" type="ORF">F0238_21670</name>
</gene>
<comment type="caution">
    <text evidence="2">The sequence shown here is derived from an EMBL/GenBank/DDBJ whole genome shotgun (WGS) entry which is preliminary data.</text>
</comment>
<dbReference type="SUPFAM" id="SSF52402">
    <property type="entry name" value="Adenine nucleotide alpha hydrolases-like"/>
    <property type="match status" value="1"/>
</dbReference>
<proteinExistence type="predicted"/>
<dbReference type="InterPro" id="IPR014729">
    <property type="entry name" value="Rossmann-like_a/b/a_fold"/>
</dbReference>
<feature type="domain" description="Phosphoadenosine phosphosulphate reductase" evidence="1">
    <location>
        <begin position="10"/>
        <end position="72"/>
    </location>
</feature>